<keyword evidence="4 6" id="KW-0238">DNA-binding</keyword>
<evidence type="ECO:0000256" key="3">
    <source>
        <dbReference type="ARBA" id="ARBA00023015"/>
    </source>
</evidence>
<dbReference type="InterPro" id="IPR036388">
    <property type="entry name" value="WH-like_DNA-bd_sf"/>
</dbReference>
<evidence type="ECO:0000259" key="7">
    <source>
        <dbReference type="PROSITE" id="PS51755"/>
    </source>
</evidence>
<gene>
    <name evidence="8" type="ORF">BN53_03830</name>
</gene>
<dbReference type="InterPro" id="IPR001867">
    <property type="entry name" value="OmpR/PhoB-type_DNA-bd"/>
</dbReference>
<name>I7LB35_9LACO</name>
<dbReference type="SUPFAM" id="SSF46894">
    <property type="entry name" value="C-terminal effector domain of the bipartite response regulators"/>
    <property type="match status" value="1"/>
</dbReference>
<dbReference type="PANTHER" id="PTHR48111">
    <property type="entry name" value="REGULATOR OF RPOS"/>
    <property type="match status" value="1"/>
</dbReference>
<dbReference type="eggNOG" id="COG0745">
    <property type="taxonomic scope" value="Bacteria"/>
</dbReference>
<dbReference type="Pfam" id="PF00486">
    <property type="entry name" value="Trans_reg_C"/>
    <property type="match status" value="1"/>
</dbReference>
<comment type="caution">
    <text evidence="8">The sequence shown here is derived from an EMBL/GenBank/DDBJ whole genome shotgun (WGS) entry which is preliminary data.</text>
</comment>
<evidence type="ECO:0000256" key="1">
    <source>
        <dbReference type="ARBA" id="ARBA00022553"/>
    </source>
</evidence>
<dbReference type="GO" id="GO:0000156">
    <property type="term" value="F:phosphorelay response regulator activity"/>
    <property type="evidence" value="ECO:0007669"/>
    <property type="project" value="TreeGrafter"/>
</dbReference>
<dbReference type="Proteomes" id="UP000009311">
    <property type="component" value="Unassembled WGS sequence"/>
</dbReference>
<dbReference type="GO" id="GO:0006355">
    <property type="term" value="P:regulation of DNA-templated transcription"/>
    <property type="evidence" value="ECO:0007669"/>
    <property type="project" value="InterPro"/>
</dbReference>
<keyword evidence="3" id="KW-0805">Transcription regulation</keyword>
<feature type="DNA-binding region" description="OmpR/PhoB-type" evidence="6">
    <location>
        <begin position="136"/>
        <end position="236"/>
    </location>
</feature>
<protein>
    <submittedName>
        <fullName evidence="8">DNA-binding response regulator</fullName>
    </submittedName>
</protein>
<dbReference type="InterPro" id="IPR016032">
    <property type="entry name" value="Sig_transdc_resp-reg_C-effctor"/>
</dbReference>
<dbReference type="SMART" id="SM00862">
    <property type="entry name" value="Trans_reg_C"/>
    <property type="match status" value="1"/>
</dbReference>
<reference evidence="8 9" key="1">
    <citation type="submission" date="2012-06" db="EMBL/GenBank/DDBJ databases">
        <title>Draft Genome Sequence of Lactobacillus pasteurii CRBIP 24.76T.</title>
        <authorList>
            <person name="Cousin S."/>
            <person name="Bouchier C."/>
            <person name="Loux V."/>
            <person name="Ma L."/>
            <person name="Creno S."/>
            <person name="Bizet C."/>
            <person name="Clermont D."/>
        </authorList>
    </citation>
    <scope>NUCLEOTIDE SEQUENCE [LARGE SCALE GENOMIC DNA]</scope>
    <source>
        <strain evidence="9">CRBIP 24.76T</strain>
    </source>
</reference>
<evidence type="ECO:0000256" key="6">
    <source>
        <dbReference type="PROSITE-ProRule" id="PRU01091"/>
    </source>
</evidence>
<dbReference type="PROSITE" id="PS51755">
    <property type="entry name" value="OMPR_PHOB"/>
    <property type="match status" value="1"/>
</dbReference>
<dbReference type="Gene3D" id="1.10.10.10">
    <property type="entry name" value="Winged helix-like DNA-binding domain superfamily/Winged helix DNA-binding domain"/>
    <property type="match status" value="1"/>
</dbReference>
<dbReference type="GO" id="GO:0032993">
    <property type="term" value="C:protein-DNA complex"/>
    <property type="evidence" value="ECO:0007669"/>
    <property type="project" value="TreeGrafter"/>
</dbReference>
<keyword evidence="2" id="KW-0902">Two-component regulatory system</keyword>
<keyword evidence="9" id="KW-1185">Reference proteome</keyword>
<dbReference type="RefSeq" id="WP_009559764.1">
    <property type="nucleotide sequence ID" value="NZ_AYZN01000003.1"/>
</dbReference>
<dbReference type="GO" id="GO:0005829">
    <property type="term" value="C:cytosol"/>
    <property type="evidence" value="ECO:0007669"/>
    <property type="project" value="TreeGrafter"/>
</dbReference>
<feature type="domain" description="OmpR/PhoB-type" evidence="7">
    <location>
        <begin position="136"/>
        <end position="236"/>
    </location>
</feature>
<evidence type="ECO:0000313" key="9">
    <source>
        <dbReference type="Proteomes" id="UP000009311"/>
    </source>
</evidence>
<dbReference type="AlphaFoldDB" id="I7LB35"/>
<accession>I7LB35</accession>
<evidence type="ECO:0000313" key="8">
    <source>
        <dbReference type="EMBL" id="CCI85216.1"/>
    </source>
</evidence>
<evidence type="ECO:0000256" key="5">
    <source>
        <dbReference type="ARBA" id="ARBA00023163"/>
    </source>
</evidence>
<evidence type="ECO:0000256" key="2">
    <source>
        <dbReference type="ARBA" id="ARBA00023012"/>
    </source>
</evidence>
<sequence length="242" mass="27711">MQTIILLSQNLLLFSGLNNETNKANMNLYNAITLKKVVTHAEDPDVKGIVLDLHHLDINEVIAAISEIRQKFHGPLICLTKTFDSHLAKKLLKLNVNSVLVAYNPSLILAQLDSLAWLTAQHDISTRPLRHKGIHDYFITEKKYNLDLSSYPAKLNGKKLALTTKEFKLLEYLFEHEGQVLSRDQLLKGVWQYDESLNSTRIVDIHISHLRDKIEKDPRHPQILKTVRGWGYILTLHGQEVN</sequence>
<keyword evidence="5" id="KW-0804">Transcription</keyword>
<dbReference type="PANTHER" id="PTHR48111:SF40">
    <property type="entry name" value="PHOSPHATE REGULON TRANSCRIPTIONAL REGULATORY PROTEIN PHOB"/>
    <property type="match status" value="1"/>
</dbReference>
<dbReference type="InterPro" id="IPR039420">
    <property type="entry name" value="WalR-like"/>
</dbReference>
<dbReference type="OrthoDB" id="1779039at2"/>
<dbReference type="CDD" id="cd00383">
    <property type="entry name" value="trans_reg_C"/>
    <property type="match status" value="1"/>
</dbReference>
<dbReference type="STRING" id="1423790.BN53_03830"/>
<dbReference type="GO" id="GO:0000976">
    <property type="term" value="F:transcription cis-regulatory region binding"/>
    <property type="evidence" value="ECO:0007669"/>
    <property type="project" value="TreeGrafter"/>
</dbReference>
<evidence type="ECO:0000256" key="4">
    <source>
        <dbReference type="ARBA" id="ARBA00023125"/>
    </source>
</evidence>
<organism evidence="8 9">
    <name type="scientific">Lactobacillus pasteurii DSM 23907 = CRBIP 24.76</name>
    <dbReference type="NCBI Taxonomy" id="1423790"/>
    <lineage>
        <taxon>Bacteria</taxon>
        <taxon>Bacillati</taxon>
        <taxon>Bacillota</taxon>
        <taxon>Bacilli</taxon>
        <taxon>Lactobacillales</taxon>
        <taxon>Lactobacillaceae</taxon>
        <taxon>Lactobacillus</taxon>
    </lineage>
</organism>
<keyword evidence="1" id="KW-0597">Phosphoprotein</keyword>
<dbReference type="EMBL" id="CAKD01000020">
    <property type="protein sequence ID" value="CCI85216.1"/>
    <property type="molecule type" value="Genomic_DNA"/>
</dbReference>
<proteinExistence type="predicted"/>